<reference evidence="1" key="2">
    <citation type="journal article" date="2015" name="Data Brief">
        <title>Shoot transcriptome of the giant reed, Arundo donax.</title>
        <authorList>
            <person name="Barrero R.A."/>
            <person name="Guerrero F.D."/>
            <person name="Moolhuijzen P."/>
            <person name="Goolsby J.A."/>
            <person name="Tidwell J."/>
            <person name="Bellgard S.E."/>
            <person name="Bellgard M.I."/>
        </authorList>
    </citation>
    <scope>NUCLEOTIDE SEQUENCE</scope>
    <source>
        <tissue evidence="1">Shoot tissue taken approximately 20 cm above the soil surface</tissue>
    </source>
</reference>
<protein>
    <submittedName>
        <fullName evidence="1">Uncharacterized protein</fullName>
    </submittedName>
</protein>
<sequence length="56" mass="6485">MCRLDGGSFLLNKSTSNTFFSRRCHAHSILVSYMITRSCLGHNASTIHQDNRHIWY</sequence>
<name>A0A0A9AR99_ARUDO</name>
<evidence type="ECO:0000313" key="1">
    <source>
        <dbReference type="EMBL" id="JAD54289.1"/>
    </source>
</evidence>
<proteinExistence type="predicted"/>
<accession>A0A0A9AR99</accession>
<reference evidence="1" key="1">
    <citation type="submission" date="2014-09" db="EMBL/GenBank/DDBJ databases">
        <authorList>
            <person name="Magalhaes I.L.F."/>
            <person name="Oliveira U."/>
            <person name="Santos F.R."/>
            <person name="Vidigal T.H.D.A."/>
            <person name="Brescovit A.D."/>
            <person name="Santos A.J."/>
        </authorList>
    </citation>
    <scope>NUCLEOTIDE SEQUENCE</scope>
    <source>
        <tissue evidence="1">Shoot tissue taken approximately 20 cm above the soil surface</tissue>
    </source>
</reference>
<dbReference type="EMBL" id="GBRH01243606">
    <property type="protein sequence ID" value="JAD54289.1"/>
    <property type="molecule type" value="Transcribed_RNA"/>
</dbReference>
<organism evidence="1">
    <name type="scientific">Arundo donax</name>
    <name type="common">Giant reed</name>
    <name type="synonym">Donax arundinaceus</name>
    <dbReference type="NCBI Taxonomy" id="35708"/>
    <lineage>
        <taxon>Eukaryota</taxon>
        <taxon>Viridiplantae</taxon>
        <taxon>Streptophyta</taxon>
        <taxon>Embryophyta</taxon>
        <taxon>Tracheophyta</taxon>
        <taxon>Spermatophyta</taxon>
        <taxon>Magnoliopsida</taxon>
        <taxon>Liliopsida</taxon>
        <taxon>Poales</taxon>
        <taxon>Poaceae</taxon>
        <taxon>PACMAD clade</taxon>
        <taxon>Arundinoideae</taxon>
        <taxon>Arundineae</taxon>
        <taxon>Arundo</taxon>
    </lineage>
</organism>
<dbReference type="AlphaFoldDB" id="A0A0A9AR99"/>